<evidence type="ECO:0000256" key="4">
    <source>
        <dbReference type="ARBA" id="ARBA00022840"/>
    </source>
</evidence>
<organism evidence="7 8">
    <name type="scientific">Deinococcus aquiradiocola</name>
    <dbReference type="NCBI Taxonomy" id="393059"/>
    <lineage>
        <taxon>Bacteria</taxon>
        <taxon>Thermotogati</taxon>
        <taxon>Deinococcota</taxon>
        <taxon>Deinococci</taxon>
        <taxon>Deinococcales</taxon>
        <taxon>Deinococcaceae</taxon>
        <taxon>Deinococcus</taxon>
    </lineage>
</organism>
<dbReference type="PROSITE" id="PS50893">
    <property type="entry name" value="ABC_TRANSPORTER_2"/>
    <property type="match status" value="1"/>
</dbReference>
<dbReference type="Pfam" id="PF08352">
    <property type="entry name" value="oligo_HPY"/>
    <property type="match status" value="1"/>
</dbReference>
<dbReference type="InterPro" id="IPR013563">
    <property type="entry name" value="Oligopep_ABC_C"/>
</dbReference>
<dbReference type="AlphaFoldDB" id="A0A917ULK7"/>
<dbReference type="GO" id="GO:0005524">
    <property type="term" value="F:ATP binding"/>
    <property type="evidence" value="ECO:0007669"/>
    <property type="project" value="UniProtKB-KW"/>
</dbReference>
<dbReference type="GO" id="GO:0016887">
    <property type="term" value="F:ATP hydrolysis activity"/>
    <property type="evidence" value="ECO:0007669"/>
    <property type="project" value="InterPro"/>
</dbReference>
<dbReference type="EMBL" id="BMOE01000002">
    <property type="protein sequence ID" value="GGJ66464.1"/>
    <property type="molecule type" value="Genomic_DNA"/>
</dbReference>
<dbReference type="SMART" id="SM00382">
    <property type="entry name" value="AAA"/>
    <property type="match status" value="1"/>
</dbReference>
<keyword evidence="2" id="KW-0813">Transport</keyword>
<evidence type="ECO:0000256" key="1">
    <source>
        <dbReference type="ARBA" id="ARBA00005417"/>
    </source>
</evidence>
<evidence type="ECO:0000313" key="7">
    <source>
        <dbReference type="EMBL" id="GGJ66464.1"/>
    </source>
</evidence>
<comment type="similarity">
    <text evidence="1">Belongs to the ABC transporter superfamily.</text>
</comment>
<keyword evidence="3" id="KW-0547">Nucleotide-binding</keyword>
<sequence length="357" mass="38953">MTAVPSPIPPRGPATPPTPDAAPLLSVRGLTKTFPVRQGLLDRWRGQPRAAVQALTDVQLDVRRGETLGIVGESGCGKSTLARTLVRLMPADRGSVTYAGTDVLALQGPALRRYHRQVQMIFQDPYSSLNPRMTVGQVLREALTVHRLRPPHEIPARVTELLNLVGLPPEAAGRLPHEFSGGQRQRVGIARALALEPECLIADELVSALDVSVQAQVVNLLLELQTRLQLTVLFVAHDLRLVQHLSHRVAVMYLGRVVEIADTETLFSAPSHPYTQGLLAAAPGLDPTRRRAQPAIVGELPSPLRVPSGCAFRTRCPHAFARCETERPELRARTDGQQVACHLDTPPLPEETRTARP</sequence>
<evidence type="ECO:0000256" key="5">
    <source>
        <dbReference type="SAM" id="MobiDB-lite"/>
    </source>
</evidence>
<dbReference type="InterPro" id="IPR003593">
    <property type="entry name" value="AAA+_ATPase"/>
</dbReference>
<dbReference type="SUPFAM" id="SSF52540">
    <property type="entry name" value="P-loop containing nucleoside triphosphate hydrolases"/>
    <property type="match status" value="1"/>
</dbReference>
<dbReference type="PANTHER" id="PTHR43776:SF7">
    <property type="entry name" value="D,D-DIPEPTIDE TRANSPORT ATP-BINDING PROTEIN DDPF-RELATED"/>
    <property type="match status" value="1"/>
</dbReference>
<dbReference type="GO" id="GO:0055085">
    <property type="term" value="P:transmembrane transport"/>
    <property type="evidence" value="ECO:0007669"/>
    <property type="project" value="UniProtKB-ARBA"/>
</dbReference>
<dbReference type="Pfam" id="PF00005">
    <property type="entry name" value="ABC_tran"/>
    <property type="match status" value="1"/>
</dbReference>
<dbReference type="NCBIfam" id="TIGR01727">
    <property type="entry name" value="oligo_HPY"/>
    <property type="match status" value="1"/>
</dbReference>
<dbReference type="PROSITE" id="PS00211">
    <property type="entry name" value="ABC_TRANSPORTER_1"/>
    <property type="match status" value="1"/>
</dbReference>
<dbReference type="InterPro" id="IPR003439">
    <property type="entry name" value="ABC_transporter-like_ATP-bd"/>
</dbReference>
<dbReference type="InterPro" id="IPR027417">
    <property type="entry name" value="P-loop_NTPase"/>
</dbReference>
<dbReference type="PANTHER" id="PTHR43776">
    <property type="entry name" value="TRANSPORT ATP-BINDING PROTEIN"/>
    <property type="match status" value="1"/>
</dbReference>
<feature type="compositionally biased region" description="Pro residues" evidence="5">
    <location>
        <begin position="1"/>
        <end position="20"/>
    </location>
</feature>
<keyword evidence="4 7" id="KW-0067">ATP-binding</keyword>
<dbReference type="InterPro" id="IPR017871">
    <property type="entry name" value="ABC_transporter-like_CS"/>
</dbReference>
<evidence type="ECO:0000256" key="3">
    <source>
        <dbReference type="ARBA" id="ARBA00022741"/>
    </source>
</evidence>
<dbReference type="RefSeq" id="WP_188961008.1">
    <property type="nucleotide sequence ID" value="NZ_BMOE01000002.1"/>
</dbReference>
<feature type="domain" description="ABC transporter" evidence="6">
    <location>
        <begin position="25"/>
        <end position="279"/>
    </location>
</feature>
<evidence type="ECO:0000313" key="8">
    <source>
        <dbReference type="Proteomes" id="UP000635726"/>
    </source>
</evidence>
<evidence type="ECO:0000259" key="6">
    <source>
        <dbReference type="PROSITE" id="PS50893"/>
    </source>
</evidence>
<name>A0A917ULK7_9DEIO</name>
<dbReference type="GO" id="GO:0015833">
    <property type="term" value="P:peptide transport"/>
    <property type="evidence" value="ECO:0007669"/>
    <property type="project" value="InterPro"/>
</dbReference>
<dbReference type="InterPro" id="IPR050319">
    <property type="entry name" value="ABC_transp_ATP-bind"/>
</dbReference>
<dbReference type="CDD" id="cd03257">
    <property type="entry name" value="ABC_NikE_OppD_transporters"/>
    <property type="match status" value="1"/>
</dbReference>
<evidence type="ECO:0000256" key="2">
    <source>
        <dbReference type="ARBA" id="ARBA00022448"/>
    </source>
</evidence>
<protein>
    <submittedName>
        <fullName evidence="7">ABC transporter ATP-binding protein</fullName>
    </submittedName>
</protein>
<keyword evidence="8" id="KW-1185">Reference proteome</keyword>
<dbReference type="FunFam" id="3.40.50.300:FF:000016">
    <property type="entry name" value="Oligopeptide ABC transporter ATP-binding component"/>
    <property type="match status" value="1"/>
</dbReference>
<accession>A0A917ULK7</accession>
<reference evidence="7" key="2">
    <citation type="submission" date="2020-09" db="EMBL/GenBank/DDBJ databases">
        <authorList>
            <person name="Sun Q."/>
            <person name="Ohkuma M."/>
        </authorList>
    </citation>
    <scope>NUCLEOTIDE SEQUENCE</scope>
    <source>
        <strain evidence="7">JCM 14371</strain>
    </source>
</reference>
<dbReference type="Gene3D" id="3.40.50.300">
    <property type="entry name" value="P-loop containing nucleotide triphosphate hydrolases"/>
    <property type="match status" value="1"/>
</dbReference>
<feature type="region of interest" description="Disordered" evidence="5">
    <location>
        <begin position="1"/>
        <end position="23"/>
    </location>
</feature>
<gene>
    <name evidence="7" type="ORF">GCM10008939_08200</name>
</gene>
<comment type="caution">
    <text evidence="7">The sequence shown here is derived from an EMBL/GenBank/DDBJ whole genome shotgun (WGS) entry which is preliminary data.</text>
</comment>
<reference evidence="7" key="1">
    <citation type="journal article" date="2014" name="Int. J. Syst. Evol. Microbiol.">
        <title>Complete genome sequence of Corynebacterium casei LMG S-19264T (=DSM 44701T), isolated from a smear-ripened cheese.</title>
        <authorList>
            <consortium name="US DOE Joint Genome Institute (JGI-PGF)"/>
            <person name="Walter F."/>
            <person name="Albersmeier A."/>
            <person name="Kalinowski J."/>
            <person name="Ruckert C."/>
        </authorList>
    </citation>
    <scope>NUCLEOTIDE SEQUENCE</scope>
    <source>
        <strain evidence="7">JCM 14371</strain>
    </source>
</reference>
<dbReference type="Proteomes" id="UP000635726">
    <property type="component" value="Unassembled WGS sequence"/>
</dbReference>
<feature type="region of interest" description="Disordered" evidence="5">
    <location>
        <begin position="331"/>
        <end position="357"/>
    </location>
</feature>
<proteinExistence type="inferred from homology"/>